<dbReference type="EMBL" id="LSRX01000478">
    <property type="protein sequence ID" value="OLP96145.1"/>
    <property type="molecule type" value="Genomic_DNA"/>
</dbReference>
<reference evidence="1 2" key="1">
    <citation type="submission" date="2016-02" db="EMBL/GenBank/DDBJ databases">
        <title>Genome analysis of coral dinoflagellate symbionts highlights evolutionary adaptations to a symbiotic lifestyle.</title>
        <authorList>
            <person name="Aranda M."/>
            <person name="Li Y."/>
            <person name="Liew Y.J."/>
            <person name="Baumgarten S."/>
            <person name="Simakov O."/>
            <person name="Wilson M."/>
            <person name="Piel J."/>
            <person name="Ashoor H."/>
            <person name="Bougouffa S."/>
            <person name="Bajic V.B."/>
            <person name="Ryu T."/>
            <person name="Ravasi T."/>
            <person name="Bayer T."/>
            <person name="Micklem G."/>
            <person name="Kim H."/>
            <person name="Bhak J."/>
            <person name="Lajeunesse T.C."/>
            <person name="Voolstra C.R."/>
        </authorList>
    </citation>
    <scope>NUCLEOTIDE SEQUENCE [LARGE SCALE GENOMIC DNA]</scope>
    <source>
        <strain evidence="1 2">CCMP2467</strain>
    </source>
</reference>
<evidence type="ECO:0000313" key="1">
    <source>
        <dbReference type="EMBL" id="OLP96145.1"/>
    </source>
</evidence>
<organism evidence="1 2">
    <name type="scientific">Symbiodinium microadriaticum</name>
    <name type="common">Dinoflagellate</name>
    <name type="synonym">Zooxanthella microadriatica</name>
    <dbReference type="NCBI Taxonomy" id="2951"/>
    <lineage>
        <taxon>Eukaryota</taxon>
        <taxon>Sar</taxon>
        <taxon>Alveolata</taxon>
        <taxon>Dinophyceae</taxon>
        <taxon>Suessiales</taxon>
        <taxon>Symbiodiniaceae</taxon>
        <taxon>Symbiodinium</taxon>
    </lineage>
</organism>
<dbReference type="AlphaFoldDB" id="A0A1Q9DLV5"/>
<gene>
    <name evidence="1" type="ORF">AK812_SmicGene21656</name>
</gene>
<sequence>MELALDSFKVPGDGFSTASVGMQTAENAARWRLVWCYHSCFKSDCEHLRASLMSEVKARGGVVQMMKQVKHLEQWLLKPMVYSFVKGIDLGQDLRRIRDSYILASSEATLEAWARQDLRRIRDSYILASSEATLEAWARGVVQMMKQVKHLEQWLLKPMDDKTCAEYVILTSWRHLKPLWNSLLNIQIEELELKRSLPAAIYVYAEETVSYERASAWVFENNLQDVIFVLPNLTPQLAGSFVEEFLTKIEAGRANLPITSSAVEPWQDYQTVYSSMDTWEPYSMYSTPSPYVESHEVLMAEYQDQRFDYDSMAAYL</sequence>
<protein>
    <submittedName>
        <fullName evidence="1">Uncharacterized protein</fullName>
    </submittedName>
</protein>
<dbReference type="Proteomes" id="UP000186817">
    <property type="component" value="Unassembled WGS sequence"/>
</dbReference>
<accession>A0A1Q9DLV5</accession>
<proteinExistence type="predicted"/>
<name>A0A1Q9DLV5_SYMMI</name>
<evidence type="ECO:0000313" key="2">
    <source>
        <dbReference type="Proteomes" id="UP000186817"/>
    </source>
</evidence>
<comment type="caution">
    <text evidence="1">The sequence shown here is derived from an EMBL/GenBank/DDBJ whole genome shotgun (WGS) entry which is preliminary data.</text>
</comment>
<keyword evidence="2" id="KW-1185">Reference proteome</keyword>